<dbReference type="Pfam" id="PF00852">
    <property type="entry name" value="Glyco_transf_10"/>
    <property type="match status" value="1"/>
</dbReference>
<protein>
    <submittedName>
        <fullName evidence="6">Glycosyltransferase family 10</fullName>
    </submittedName>
</protein>
<dbReference type="InterPro" id="IPR055270">
    <property type="entry name" value="Glyco_tran_10_C"/>
</dbReference>
<keyword evidence="3" id="KW-0808">Transferase</keyword>
<dbReference type="Proteomes" id="UP001155077">
    <property type="component" value="Unassembled WGS sequence"/>
</dbReference>
<dbReference type="InterPro" id="IPR001503">
    <property type="entry name" value="Glyco_trans_10"/>
</dbReference>
<evidence type="ECO:0000256" key="3">
    <source>
        <dbReference type="ARBA" id="ARBA00022679"/>
    </source>
</evidence>
<dbReference type="Gene3D" id="3.40.50.11660">
    <property type="entry name" value="Glycosyl transferase family 10, C-terminal domain"/>
    <property type="match status" value="1"/>
</dbReference>
<feature type="domain" description="Alpha-(1,3)-fucosyltransferase FucT N-terminal" evidence="5">
    <location>
        <begin position="6"/>
        <end position="97"/>
    </location>
</feature>
<dbReference type="SUPFAM" id="SSF53756">
    <property type="entry name" value="UDP-Glycosyltransferase/glycogen phosphorylase"/>
    <property type="match status" value="1"/>
</dbReference>
<dbReference type="InterPro" id="IPR038577">
    <property type="entry name" value="GT10-like_C_sf"/>
</dbReference>
<dbReference type="PANTHER" id="PTHR11929:SF194">
    <property type="entry name" value="ALPHA-(1,3)-FUCOSYLTRANSFERASE 10"/>
    <property type="match status" value="1"/>
</dbReference>
<accession>A0ABT0Z6V1</accession>
<evidence type="ECO:0000259" key="4">
    <source>
        <dbReference type="Pfam" id="PF00852"/>
    </source>
</evidence>
<evidence type="ECO:0000256" key="2">
    <source>
        <dbReference type="ARBA" id="ARBA00022676"/>
    </source>
</evidence>
<dbReference type="RefSeq" id="WP_252114704.1">
    <property type="nucleotide sequence ID" value="NZ_JAMSCK010000005.1"/>
</dbReference>
<evidence type="ECO:0000313" key="7">
    <source>
        <dbReference type="Proteomes" id="UP001155077"/>
    </source>
</evidence>
<proteinExistence type="inferred from homology"/>
<gene>
    <name evidence="6" type="ORF">NE848_14030</name>
</gene>
<evidence type="ECO:0000313" key="6">
    <source>
        <dbReference type="EMBL" id="MCM8570509.1"/>
    </source>
</evidence>
<dbReference type="Pfam" id="PF18025">
    <property type="entry name" value="FucT_N"/>
    <property type="match status" value="1"/>
</dbReference>
<evidence type="ECO:0000259" key="5">
    <source>
        <dbReference type="Pfam" id="PF18025"/>
    </source>
</evidence>
<feature type="domain" description="Fucosyltransferase C-terminal" evidence="4">
    <location>
        <begin position="112"/>
        <end position="251"/>
    </location>
</feature>
<reference evidence="6" key="1">
    <citation type="submission" date="2022-06" db="EMBL/GenBank/DDBJ databases">
        <title>Gramella sediminis sp. nov., isolated from deep-sea sediment of the Indian Ocean.</title>
        <authorList>
            <person name="Yang L."/>
        </authorList>
    </citation>
    <scope>NUCLEOTIDE SEQUENCE</scope>
    <source>
        <strain evidence="6">HMD3159</strain>
    </source>
</reference>
<keyword evidence="7" id="KW-1185">Reference proteome</keyword>
<organism evidence="6 7">
    <name type="scientific">Gramella jeungdoensis</name>
    <dbReference type="NCBI Taxonomy" id="708091"/>
    <lineage>
        <taxon>Bacteria</taxon>
        <taxon>Pseudomonadati</taxon>
        <taxon>Bacteroidota</taxon>
        <taxon>Flavobacteriia</taxon>
        <taxon>Flavobacteriales</taxon>
        <taxon>Flavobacteriaceae</taxon>
        <taxon>Christiangramia</taxon>
    </lineage>
</organism>
<comment type="similarity">
    <text evidence="1">Belongs to the glycosyltransferase 10 family.</text>
</comment>
<keyword evidence="2" id="KW-0328">Glycosyltransferase</keyword>
<comment type="caution">
    <text evidence="6">The sequence shown here is derived from an EMBL/GenBank/DDBJ whole genome shotgun (WGS) entry which is preliminary data.</text>
</comment>
<sequence>MKKIRIWFSDFYPGFNPKENPFIKLLSKKFEIIFDDQNPDFLIYSCYGLDFLKYDCVRIFYTGENLRPDFNLCDYAIGFDYLDFGDRYLRFPNFALFEGQFNKLIDNDRHVPEKKYFCNFIYSNNKANPIRDRFYFMLNEYKPITSPGKHLNNSNIDIGKRNDPAWMFSKLDFQSQCKFTIAFENSSSPGYTTEKLMHAFLANSIPIYWGDPLVEKDFNSRAFINCHRYNSLEEVVQRIKELDKNNEKYSAMLNEKPFAQDQIPENLSKQKVIEFLEMIFNQNLREAIRRPKYGTTLNYENQLKTLHKNNKKRIKLNPRNWF</sequence>
<evidence type="ECO:0000256" key="1">
    <source>
        <dbReference type="ARBA" id="ARBA00008919"/>
    </source>
</evidence>
<name>A0ABT0Z6V1_9FLAO</name>
<dbReference type="InterPro" id="IPR041058">
    <property type="entry name" value="FucT_N"/>
</dbReference>
<dbReference type="EMBL" id="JAMSCK010000005">
    <property type="protein sequence ID" value="MCM8570509.1"/>
    <property type="molecule type" value="Genomic_DNA"/>
</dbReference>
<dbReference type="PANTHER" id="PTHR11929">
    <property type="entry name" value="ALPHA- 1,3 -FUCOSYLTRANSFERASE"/>
    <property type="match status" value="1"/>
</dbReference>